<organism evidence="3 4">
    <name type="scientific">Remersonia thermophila</name>
    <dbReference type="NCBI Taxonomy" id="72144"/>
    <lineage>
        <taxon>Eukaryota</taxon>
        <taxon>Fungi</taxon>
        <taxon>Dikarya</taxon>
        <taxon>Ascomycota</taxon>
        <taxon>Pezizomycotina</taxon>
        <taxon>Sordariomycetes</taxon>
        <taxon>Sordariomycetidae</taxon>
        <taxon>Sordariales</taxon>
        <taxon>Sordariales incertae sedis</taxon>
        <taxon>Remersonia</taxon>
    </lineage>
</organism>
<dbReference type="Pfam" id="PF19343">
    <property type="entry name" value="HAM1_N"/>
    <property type="match status" value="2"/>
</dbReference>
<dbReference type="EMBL" id="JAZGUE010000007">
    <property type="protein sequence ID" value="KAL2264899.1"/>
    <property type="molecule type" value="Genomic_DNA"/>
</dbReference>
<accession>A0ABR4D5T2</accession>
<proteinExistence type="predicted"/>
<evidence type="ECO:0000313" key="3">
    <source>
        <dbReference type="EMBL" id="KAL2264899.1"/>
    </source>
</evidence>
<sequence length="745" mass="84633">MLSSCFGLGRRGREDERQPLLPRYDDDTSLQRRLHQKLHTYQMLRALSKGFMPSNEQLIANLRTLLASDLLNPDRTQTKLSDSGQALVHYTRQWITQFIEMLQHKNSNDQIQDFIWYLSKARMSVDVEDIAERASRAKAKADTAAAYRSLQTVGSLLLTNSDFRLFLGDLGTLAREVFKDTAFALSEASKEAGKQIEPPSEDQAALRNGGNRQKGSPSQQDLADQTAELARVLSTTASTVVDEAGSSVAQKLEGPEKDTLIRRLKNTVVNLRRRRDYSESVSTLSLLLRRYAAVYSRAAQETLQVINDDVDRNQEIDRAVKNFWLFLSSFGEAKEWADLEERFRAVMGHTHEDPELESLAAQLGNAVQEMLTEPSFLDHAEQRFQDLRARARQITSHSSLGDDIDGLLSQLQSTLRSAMSDKDVASLRNTTGKIAKILSPRHQYVNSDLVADAINVFGPLFIQSVNYIPIPRLEISTPQVDLLLENLILEPGRTINQTSFFPYRLRVETLNDIEIRKARFRTTSAIKTLVRIRMDGLSIRGEEIGYWLRLHSGLLLRLADEGIASFALDERGLDIQLDVEVGRDSMDKILSLRGVKVKIHKLDWTLRNSRFSFFSWLLKPFIRPIIRKTIEIYMATSIRDALRAANRELVFARERLRATRVADPDDVRTFVRAVMTRFTPPEDTDLHARVGVEEPGHGVFEGVYAPGSLVKLWKEEAAQAPQRIREQEREGWRNQIFDIQAAMLT</sequence>
<evidence type="ECO:0000313" key="4">
    <source>
        <dbReference type="Proteomes" id="UP001600064"/>
    </source>
</evidence>
<evidence type="ECO:0000256" key="1">
    <source>
        <dbReference type="SAM" id="MobiDB-lite"/>
    </source>
</evidence>
<comment type="caution">
    <text evidence="3">The sequence shown here is derived from an EMBL/GenBank/DDBJ whole genome shotgun (WGS) entry which is preliminary data.</text>
</comment>
<dbReference type="PANTHER" id="PTHR31138:SF4">
    <property type="entry name" value="DUF5923 DOMAIN-CONTAINING PROTEIN"/>
    <property type="match status" value="1"/>
</dbReference>
<feature type="compositionally biased region" description="Polar residues" evidence="1">
    <location>
        <begin position="210"/>
        <end position="223"/>
    </location>
</feature>
<dbReference type="SUPFAM" id="SSF55394">
    <property type="entry name" value="Bactericidal permeability-increasing protein, BPI"/>
    <property type="match status" value="1"/>
</dbReference>
<reference evidence="3 4" key="1">
    <citation type="journal article" date="2024" name="Commun. Biol.">
        <title>Comparative genomic analysis of thermophilic fungi reveals convergent evolutionary adaptations and gene losses.</title>
        <authorList>
            <person name="Steindorff A.S."/>
            <person name="Aguilar-Pontes M.V."/>
            <person name="Robinson A.J."/>
            <person name="Andreopoulos B."/>
            <person name="LaButti K."/>
            <person name="Kuo A."/>
            <person name="Mondo S."/>
            <person name="Riley R."/>
            <person name="Otillar R."/>
            <person name="Haridas S."/>
            <person name="Lipzen A."/>
            <person name="Grimwood J."/>
            <person name="Schmutz J."/>
            <person name="Clum A."/>
            <person name="Reid I.D."/>
            <person name="Moisan M.C."/>
            <person name="Butler G."/>
            <person name="Nguyen T.T.M."/>
            <person name="Dewar K."/>
            <person name="Conant G."/>
            <person name="Drula E."/>
            <person name="Henrissat B."/>
            <person name="Hansel C."/>
            <person name="Singer S."/>
            <person name="Hutchinson M.I."/>
            <person name="de Vries R.P."/>
            <person name="Natvig D.O."/>
            <person name="Powell A.J."/>
            <person name="Tsang A."/>
            <person name="Grigoriev I.V."/>
        </authorList>
    </citation>
    <scope>NUCLEOTIDE SEQUENCE [LARGE SCALE GENOMIC DNA]</scope>
    <source>
        <strain evidence="3 4">ATCC 22073</strain>
    </source>
</reference>
<dbReference type="GeneID" id="98128872"/>
<feature type="domain" description="HAM1-like N-terminal" evidence="2">
    <location>
        <begin position="30"/>
        <end position="205"/>
    </location>
</feature>
<protein>
    <recommendedName>
        <fullName evidence="2">HAM1-like N-terminal domain-containing protein</fullName>
    </recommendedName>
</protein>
<feature type="region of interest" description="Disordered" evidence="1">
    <location>
        <begin position="189"/>
        <end position="224"/>
    </location>
</feature>
<dbReference type="RefSeq" id="XP_070863626.1">
    <property type="nucleotide sequence ID" value="XM_071014228.1"/>
</dbReference>
<dbReference type="InterPro" id="IPR017943">
    <property type="entry name" value="Bactericidal_perm-incr_a/b_dom"/>
</dbReference>
<dbReference type="InterPro" id="IPR045967">
    <property type="entry name" value="HAM1-like_N"/>
</dbReference>
<evidence type="ECO:0000259" key="2">
    <source>
        <dbReference type="Pfam" id="PF19343"/>
    </source>
</evidence>
<name>A0ABR4D5T2_9PEZI</name>
<gene>
    <name evidence="3" type="ORF">VTJ83DRAFT_7409</name>
</gene>
<keyword evidence="4" id="KW-1185">Reference proteome</keyword>
<feature type="domain" description="HAM1-like N-terminal" evidence="2">
    <location>
        <begin position="216"/>
        <end position="580"/>
    </location>
</feature>
<dbReference type="Proteomes" id="UP001600064">
    <property type="component" value="Unassembled WGS sequence"/>
</dbReference>
<dbReference type="PANTHER" id="PTHR31138">
    <property type="entry name" value="CHROMOSOME 19, WHOLE GENOME SHOTGUN SEQUENCE"/>
    <property type="match status" value="1"/>
</dbReference>